<evidence type="ECO:0000256" key="2">
    <source>
        <dbReference type="ARBA" id="ARBA00010879"/>
    </source>
</evidence>
<dbReference type="InterPro" id="IPR012337">
    <property type="entry name" value="RNaseH-like_sf"/>
</dbReference>
<dbReference type="Pfam" id="PF00665">
    <property type="entry name" value="rve"/>
    <property type="match status" value="1"/>
</dbReference>
<dbReference type="Pfam" id="PF17917">
    <property type="entry name" value="RT_RNaseH"/>
    <property type="match status" value="1"/>
</dbReference>
<comment type="function">
    <text evidence="1">Catalyzes viral DNA integration into the host chromosome, by performing a series of DNA cutting and joining reactions. This enzyme activity takes place after virion entry into a cell and reverse transcription of the RNA genome in dsDNA. The first step in the integration process is 3' processing. This step requires a complex comprising the viral genome, matrix protein and integrase. This complex is called the pre-integration complex (PIC). The integrase protein removes 2 nucleotides from each 3' end of the viral DNA, leaving recessed CA OH's at the 3' ends. In the second step that requires cell division, the PIC enters cell nucleus. In the third step, termed strand transfer, the integrase protein joins the previously processed 3' ends to the 5' ends of strands of target cellular DNA at the site of integration. The last step is viral DNA integration into host chromosome.</text>
</comment>
<keyword evidence="15" id="KW-1185">Reference proteome</keyword>
<feature type="region of interest" description="Disordered" evidence="11">
    <location>
        <begin position="189"/>
        <end position="209"/>
    </location>
</feature>
<dbReference type="Proteomes" id="UP000269221">
    <property type="component" value="Unassembled WGS sequence"/>
</dbReference>
<evidence type="ECO:0000256" key="10">
    <source>
        <dbReference type="ARBA" id="ARBA00022918"/>
    </source>
</evidence>
<reference evidence="14 15" key="1">
    <citation type="submission" date="2018-07" db="EMBL/GenBank/DDBJ databases">
        <title>A high quality draft genome assembly of the barn swallow (H. rustica rustica).</title>
        <authorList>
            <person name="Formenti G."/>
            <person name="Chiara M."/>
            <person name="Poveda L."/>
            <person name="Francoijs K.-J."/>
            <person name="Bonisoli-Alquati A."/>
            <person name="Canova L."/>
            <person name="Gianfranceschi L."/>
            <person name="Horner D.S."/>
            <person name="Saino N."/>
        </authorList>
    </citation>
    <scope>NUCLEOTIDE SEQUENCE [LARGE SCALE GENOMIC DNA]</scope>
    <source>
        <strain evidence="14">Chelidonia</strain>
        <tissue evidence="14">Blood</tissue>
    </source>
</reference>
<evidence type="ECO:0000259" key="13">
    <source>
        <dbReference type="PROSITE" id="PS50994"/>
    </source>
</evidence>
<dbReference type="EC" id="3.1.26.4" evidence="3"/>
<evidence type="ECO:0000313" key="15">
    <source>
        <dbReference type="Proteomes" id="UP000269221"/>
    </source>
</evidence>
<dbReference type="Gene3D" id="3.30.70.270">
    <property type="match status" value="1"/>
</dbReference>
<sequence>MVEQHSPGWADLQLLLGALTETEKQLVLKVAGDLAEDDCGTTQEDVKDVFPLQDPGWDPNDDEELGRLKRCQELIVKGLERAIPKTINWSALYAVGQGPSQTPSEFLDHLRDAMRRHTTLDPGSDEGTQQLINLFLGQSTGDVRRKLQKIRGPNSRNLETLLDEAWRVFSNREEGYKQGMKKLAAVVKEGEKGKHGQGPPKQGPPRLGKDQCAFCKKFGHWKNQCPELREGDEHRKGDQKREKVVAHVKEDWGGPEGPTLGDPLVMVKLGNKEKEVGFLMDTGAAFSVLNKALIPVTNDYVMGYKNSPTIFGEQLAKDLESWEPPPGEGQLLQYVDDLLIATRTQETCVDWTVSLLNFLGLQGYRVSQKKAQMVRQTVIYLGYEQGIALGILAQNLGPYRRAVAYLSKQLDTAAKGWPGCLRAVAAVAINIQEARKFTLGQKMTVLVSHTMSAVLEAKGGHWLSPQRFLKYQAILVEQDDVEIVVTNIVNPASFLSGSTGEPVIHDCLETIEATYSSRPDLKDTPLEDADTWFTDGSSYVVSGRKHAGYAVTTSREVIESGPLPTNTPAQKAEIIALIRALELAKGKEINIYTDSRYAFGVVHAHGAIWKERALLNSQGKSIKHAQEILRLLDAIQLPERVAVMHIKAHQKVSSELEEGNMLADREAKEAAKGEVPDKAVEAALIPDGKVSIEGWPEAFPARTAKAREVTKALLQEIIPRFGVPSTISSDRGPHFISKIVQQISHHLGIDWELHTPYHPQSSGQVEKMNHLIKQQIVRLGQEANLPWPQALPLALLRIRTKPRAKEKLSPFEILYGRPYAVQEGTASIQVGEETLHGYMVALNKQLREIEKYVAGTQNRELDGPVHDVQPGDYVYVKSFAEKTLEPQWEGPFQVLLTTFTAIKIQEQKAWIHHSPSEESPRRNLESHTRR</sequence>
<dbReference type="SMART" id="SM00343">
    <property type="entry name" value="ZnF_C2HC"/>
    <property type="match status" value="1"/>
</dbReference>
<dbReference type="GO" id="GO:0015074">
    <property type="term" value="P:DNA integration"/>
    <property type="evidence" value="ECO:0007669"/>
    <property type="project" value="InterPro"/>
</dbReference>
<feature type="domain" description="RNase H type-1" evidence="12">
    <location>
        <begin position="526"/>
        <end position="672"/>
    </location>
</feature>
<dbReference type="SUPFAM" id="SSF56672">
    <property type="entry name" value="DNA/RNA polymerases"/>
    <property type="match status" value="1"/>
</dbReference>
<feature type="region of interest" description="Disordered" evidence="11">
    <location>
        <begin position="910"/>
        <end position="930"/>
    </location>
</feature>
<dbReference type="InterPro" id="IPR041373">
    <property type="entry name" value="RT_RNaseH"/>
</dbReference>
<dbReference type="Pfam" id="PF00075">
    <property type="entry name" value="RNase_H"/>
    <property type="match status" value="1"/>
</dbReference>
<evidence type="ECO:0000256" key="5">
    <source>
        <dbReference type="ARBA" id="ARBA00022695"/>
    </source>
</evidence>
<dbReference type="GO" id="GO:0008270">
    <property type="term" value="F:zinc ion binding"/>
    <property type="evidence" value="ECO:0007669"/>
    <property type="project" value="InterPro"/>
</dbReference>
<dbReference type="InterPro" id="IPR001878">
    <property type="entry name" value="Znf_CCHC"/>
</dbReference>
<keyword evidence="8" id="KW-0378">Hydrolase</keyword>
<dbReference type="GO" id="GO:0003676">
    <property type="term" value="F:nucleic acid binding"/>
    <property type="evidence" value="ECO:0007669"/>
    <property type="project" value="InterPro"/>
</dbReference>
<dbReference type="STRING" id="333673.A0A3M0JFT7"/>
<dbReference type="InterPro" id="IPR040643">
    <property type="entry name" value="MLVIN_C"/>
</dbReference>
<dbReference type="PANTHER" id="PTHR33166">
    <property type="entry name" value="GAG_P30 DOMAIN-CONTAINING PROTEIN"/>
    <property type="match status" value="1"/>
</dbReference>
<dbReference type="OrthoDB" id="9187759at2759"/>
<name>A0A3M0JFT7_HIRRU</name>
<feature type="domain" description="Integrase catalytic" evidence="13">
    <location>
        <begin position="698"/>
        <end position="818"/>
    </location>
</feature>
<dbReference type="InterPro" id="IPR036397">
    <property type="entry name" value="RNaseH_sf"/>
</dbReference>
<keyword evidence="4" id="KW-0808">Transferase</keyword>
<evidence type="ECO:0000256" key="6">
    <source>
        <dbReference type="ARBA" id="ARBA00022722"/>
    </source>
</evidence>
<dbReference type="InterPro" id="IPR043128">
    <property type="entry name" value="Rev_trsase/Diguanyl_cyclase"/>
</dbReference>
<keyword evidence="9" id="KW-0460">Magnesium</keyword>
<feature type="compositionally biased region" description="Basic and acidic residues" evidence="11">
    <location>
        <begin position="914"/>
        <end position="930"/>
    </location>
</feature>
<dbReference type="Gene3D" id="4.10.60.10">
    <property type="entry name" value="Zinc finger, CCHC-type"/>
    <property type="match status" value="1"/>
</dbReference>
<evidence type="ECO:0000313" key="14">
    <source>
        <dbReference type="EMBL" id="RMB99875.1"/>
    </source>
</evidence>
<dbReference type="Gene3D" id="1.10.375.10">
    <property type="entry name" value="Human Immunodeficiency Virus Type 1 Capsid Protein"/>
    <property type="match status" value="1"/>
</dbReference>
<dbReference type="Pfam" id="PF00078">
    <property type="entry name" value="RVT_1"/>
    <property type="match status" value="1"/>
</dbReference>
<dbReference type="Pfam" id="PF02093">
    <property type="entry name" value="Gag_p30"/>
    <property type="match status" value="1"/>
</dbReference>
<dbReference type="InterPro" id="IPR002156">
    <property type="entry name" value="RNaseH_domain"/>
</dbReference>
<dbReference type="SUPFAM" id="SSF57756">
    <property type="entry name" value="Retrovirus zinc finger-like domains"/>
    <property type="match status" value="1"/>
</dbReference>
<dbReference type="GO" id="GO:0019068">
    <property type="term" value="P:virion assembly"/>
    <property type="evidence" value="ECO:0007669"/>
    <property type="project" value="InterPro"/>
</dbReference>
<proteinExistence type="inferred from homology"/>
<organism evidence="14 15">
    <name type="scientific">Hirundo rustica rustica</name>
    <dbReference type="NCBI Taxonomy" id="333673"/>
    <lineage>
        <taxon>Eukaryota</taxon>
        <taxon>Metazoa</taxon>
        <taxon>Chordata</taxon>
        <taxon>Craniata</taxon>
        <taxon>Vertebrata</taxon>
        <taxon>Euteleostomi</taxon>
        <taxon>Archelosauria</taxon>
        <taxon>Archosauria</taxon>
        <taxon>Dinosauria</taxon>
        <taxon>Saurischia</taxon>
        <taxon>Theropoda</taxon>
        <taxon>Coelurosauria</taxon>
        <taxon>Aves</taxon>
        <taxon>Neognathae</taxon>
        <taxon>Neoaves</taxon>
        <taxon>Telluraves</taxon>
        <taxon>Australaves</taxon>
        <taxon>Passeriformes</taxon>
        <taxon>Sylvioidea</taxon>
        <taxon>Hirundinidae</taxon>
        <taxon>Hirundo</taxon>
    </lineage>
</organism>
<dbReference type="PROSITE" id="PS50994">
    <property type="entry name" value="INTEGRASE"/>
    <property type="match status" value="1"/>
</dbReference>
<evidence type="ECO:0000256" key="9">
    <source>
        <dbReference type="ARBA" id="ARBA00022842"/>
    </source>
</evidence>
<dbReference type="Gene3D" id="3.10.20.370">
    <property type="match status" value="1"/>
</dbReference>
<dbReference type="InterPro" id="IPR036875">
    <property type="entry name" value="Znf_CCHC_sf"/>
</dbReference>
<dbReference type="InterPro" id="IPR001584">
    <property type="entry name" value="Integrase_cat-core"/>
</dbReference>
<dbReference type="CDD" id="cd09273">
    <property type="entry name" value="RNase_HI_RT_Bel"/>
    <property type="match status" value="1"/>
</dbReference>
<evidence type="ECO:0000256" key="3">
    <source>
        <dbReference type="ARBA" id="ARBA00012180"/>
    </source>
</evidence>
<dbReference type="InterPro" id="IPR043502">
    <property type="entry name" value="DNA/RNA_pol_sf"/>
</dbReference>
<evidence type="ECO:0000256" key="11">
    <source>
        <dbReference type="SAM" id="MobiDB-lite"/>
    </source>
</evidence>
<dbReference type="PROSITE" id="PS50879">
    <property type="entry name" value="RNASE_H_1"/>
    <property type="match status" value="1"/>
</dbReference>
<keyword evidence="10" id="KW-0695">RNA-directed DNA polymerase</keyword>
<evidence type="ECO:0000256" key="4">
    <source>
        <dbReference type="ARBA" id="ARBA00022679"/>
    </source>
</evidence>
<dbReference type="SUPFAM" id="SSF53098">
    <property type="entry name" value="Ribonuclease H-like"/>
    <property type="match status" value="2"/>
</dbReference>
<accession>A0A3M0JFT7</accession>
<dbReference type="InterPro" id="IPR000477">
    <property type="entry name" value="RT_dom"/>
</dbReference>
<dbReference type="InterPro" id="IPR003036">
    <property type="entry name" value="Gag_P30"/>
</dbReference>
<dbReference type="AlphaFoldDB" id="A0A3M0JFT7"/>
<dbReference type="EMBL" id="QRBI01000146">
    <property type="protein sequence ID" value="RMB99875.1"/>
    <property type="molecule type" value="Genomic_DNA"/>
</dbReference>
<dbReference type="GO" id="GO:0004523">
    <property type="term" value="F:RNA-DNA hybrid ribonuclease activity"/>
    <property type="evidence" value="ECO:0007669"/>
    <property type="project" value="UniProtKB-EC"/>
</dbReference>
<evidence type="ECO:0000256" key="1">
    <source>
        <dbReference type="ARBA" id="ARBA00002884"/>
    </source>
</evidence>
<gene>
    <name evidence="14" type="ORF">DUI87_23653</name>
</gene>
<comment type="similarity">
    <text evidence="2">Belongs to the beta type-B retroviral polymerase family. HERV class-II K(HML-2) pol subfamily.</text>
</comment>
<dbReference type="InterPro" id="IPR008919">
    <property type="entry name" value="Retrov_capsid_N"/>
</dbReference>
<dbReference type="SUPFAM" id="SSF47943">
    <property type="entry name" value="Retrovirus capsid protein, N-terminal core domain"/>
    <property type="match status" value="1"/>
</dbReference>
<protein>
    <recommendedName>
        <fullName evidence="3">ribonuclease H</fullName>
        <ecNumber evidence="3">3.1.26.4</ecNumber>
    </recommendedName>
</protein>
<comment type="caution">
    <text evidence="14">The sequence shown here is derived from an EMBL/GenBank/DDBJ whole genome shotgun (WGS) entry which is preliminary data.</text>
</comment>
<evidence type="ECO:0000256" key="7">
    <source>
        <dbReference type="ARBA" id="ARBA00022759"/>
    </source>
</evidence>
<keyword evidence="6" id="KW-0540">Nuclease</keyword>
<dbReference type="Gene3D" id="2.30.30.850">
    <property type="match status" value="1"/>
</dbReference>
<keyword evidence="5" id="KW-0548">Nucleotidyltransferase</keyword>
<dbReference type="GO" id="GO:0003964">
    <property type="term" value="F:RNA-directed DNA polymerase activity"/>
    <property type="evidence" value="ECO:0007669"/>
    <property type="project" value="UniProtKB-KW"/>
</dbReference>
<evidence type="ECO:0000259" key="12">
    <source>
        <dbReference type="PROSITE" id="PS50879"/>
    </source>
</evidence>
<dbReference type="Gene3D" id="3.30.420.10">
    <property type="entry name" value="Ribonuclease H-like superfamily/Ribonuclease H"/>
    <property type="match status" value="2"/>
</dbReference>
<keyword evidence="7" id="KW-0255">Endonuclease</keyword>
<evidence type="ECO:0000256" key="8">
    <source>
        <dbReference type="ARBA" id="ARBA00022801"/>
    </source>
</evidence>
<dbReference type="Pfam" id="PF18697">
    <property type="entry name" value="MLVIN_C"/>
    <property type="match status" value="1"/>
</dbReference>
<dbReference type="InterPro" id="IPR050462">
    <property type="entry name" value="Retroviral_Gag-Pol_poly"/>
</dbReference>